<comment type="caution">
    <text evidence="10">The sequence shown here is derived from an EMBL/GenBank/DDBJ whole genome shotgun (WGS) entry which is preliminary data.</text>
</comment>
<dbReference type="InterPro" id="IPR009057">
    <property type="entry name" value="Homeodomain-like_sf"/>
</dbReference>
<dbReference type="SMART" id="SM00717">
    <property type="entry name" value="SANT"/>
    <property type="match status" value="2"/>
</dbReference>
<reference evidence="10" key="1">
    <citation type="submission" date="2020-07" db="EMBL/GenBank/DDBJ databases">
        <title>Ethylene signaling mediates host invasion by parasitic plants.</title>
        <authorList>
            <person name="Yoshida S."/>
        </authorList>
    </citation>
    <scope>NUCLEOTIDE SEQUENCE</scope>
    <source>
        <strain evidence="10">Okayama</strain>
    </source>
</reference>
<dbReference type="CDD" id="cd00167">
    <property type="entry name" value="SANT"/>
    <property type="match status" value="2"/>
</dbReference>
<dbReference type="PROSITE" id="PS51294">
    <property type="entry name" value="HTH_MYB"/>
    <property type="match status" value="2"/>
</dbReference>
<keyword evidence="4" id="KW-0238">DNA-binding</keyword>
<feature type="domain" description="Myb-like" evidence="8">
    <location>
        <begin position="10"/>
        <end position="62"/>
    </location>
</feature>
<evidence type="ECO:0000259" key="9">
    <source>
        <dbReference type="PROSITE" id="PS51294"/>
    </source>
</evidence>
<dbReference type="Pfam" id="PF00249">
    <property type="entry name" value="Myb_DNA-binding"/>
    <property type="match status" value="2"/>
</dbReference>
<dbReference type="OrthoDB" id="2143914at2759"/>
<dbReference type="SUPFAM" id="SSF46689">
    <property type="entry name" value="Homeodomain-like"/>
    <property type="match status" value="1"/>
</dbReference>
<dbReference type="PANTHER" id="PTHR47997:SF11">
    <property type="entry name" value="TRANSCRIPTION FACTOR LAF1"/>
    <property type="match status" value="1"/>
</dbReference>
<dbReference type="GO" id="GO:0045893">
    <property type="term" value="P:positive regulation of DNA-templated transcription"/>
    <property type="evidence" value="ECO:0007669"/>
    <property type="project" value="UniProtKB-ARBA"/>
</dbReference>
<feature type="domain" description="HTH myb-type" evidence="9">
    <location>
        <begin position="10"/>
        <end position="62"/>
    </location>
</feature>
<evidence type="ECO:0000256" key="3">
    <source>
        <dbReference type="ARBA" id="ARBA00023015"/>
    </source>
</evidence>
<evidence type="ECO:0000313" key="11">
    <source>
        <dbReference type="Proteomes" id="UP000653305"/>
    </source>
</evidence>
<accession>A0A830BJF9</accession>
<evidence type="ECO:0000256" key="2">
    <source>
        <dbReference type="ARBA" id="ARBA00022737"/>
    </source>
</evidence>
<evidence type="ECO:0000256" key="4">
    <source>
        <dbReference type="ARBA" id="ARBA00023125"/>
    </source>
</evidence>
<dbReference type="FunFam" id="1.10.10.60:FF:000077">
    <property type="entry name" value="MYB transcription factor"/>
    <property type="match status" value="1"/>
</dbReference>
<protein>
    <submittedName>
        <fullName evidence="10">Transcription factor laf1</fullName>
    </submittedName>
</protein>
<dbReference type="InterPro" id="IPR017930">
    <property type="entry name" value="Myb_dom"/>
</dbReference>
<keyword evidence="5" id="KW-0010">Activator</keyword>
<evidence type="ECO:0000259" key="8">
    <source>
        <dbReference type="PROSITE" id="PS50090"/>
    </source>
</evidence>
<name>A0A830BJF9_9LAMI</name>
<keyword evidence="2" id="KW-0677">Repeat</keyword>
<dbReference type="Gene3D" id="1.10.10.60">
    <property type="entry name" value="Homeodomain-like"/>
    <property type="match status" value="2"/>
</dbReference>
<dbReference type="InterPro" id="IPR051953">
    <property type="entry name" value="Plant_SW-associated_TFs"/>
</dbReference>
<keyword evidence="7" id="KW-0539">Nucleus</keyword>
<dbReference type="PROSITE" id="PS50090">
    <property type="entry name" value="MYB_LIKE"/>
    <property type="match status" value="2"/>
</dbReference>
<evidence type="ECO:0000313" key="10">
    <source>
        <dbReference type="EMBL" id="GFP82211.1"/>
    </source>
</evidence>
<dbReference type="FunFam" id="1.10.10.60:FF:000371">
    <property type="entry name" value="MYB transcription factor"/>
    <property type="match status" value="1"/>
</dbReference>
<evidence type="ECO:0000256" key="7">
    <source>
        <dbReference type="ARBA" id="ARBA00023242"/>
    </source>
</evidence>
<keyword evidence="6" id="KW-0804">Transcription</keyword>
<dbReference type="AlphaFoldDB" id="A0A830BJF9"/>
<dbReference type="GO" id="GO:0005634">
    <property type="term" value="C:nucleus"/>
    <property type="evidence" value="ECO:0007669"/>
    <property type="project" value="UniProtKB-SubCell"/>
</dbReference>
<evidence type="ECO:0000256" key="5">
    <source>
        <dbReference type="ARBA" id="ARBA00023159"/>
    </source>
</evidence>
<comment type="subcellular location">
    <subcellularLocation>
        <location evidence="1">Nucleus</location>
    </subcellularLocation>
</comment>
<gene>
    <name evidence="10" type="ORF">PHJA_000364300</name>
</gene>
<evidence type="ECO:0000256" key="1">
    <source>
        <dbReference type="ARBA" id="ARBA00004123"/>
    </source>
</evidence>
<dbReference type="InterPro" id="IPR001005">
    <property type="entry name" value="SANT/Myb"/>
</dbReference>
<dbReference type="EMBL" id="BMAC01000039">
    <property type="protein sequence ID" value="GFP82211.1"/>
    <property type="molecule type" value="Genomic_DNA"/>
</dbReference>
<dbReference type="Proteomes" id="UP000653305">
    <property type="component" value="Unassembled WGS sequence"/>
</dbReference>
<organism evidence="10 11">
    <name type="scientific">Phtheirospermum japonicum</name>
    <dbReference type="NCBI Taxonomy" id="374723"/>
    <lineage>
        <taxon>Eukaryota</taxon>
        <taxon>Viridiplantae</taxon>
        <taxon>Streptophyta</taxon>
        <taxon>Embryophyta</taxon>
        <taxon>Tracheophyta</taxon>
        <taxon>Spermatophyta</taxon>
        <taxon>Magnoliopsida</taxon>
        <taxon>eudicotyledons</taxon>
        <taxon>Gunneridae</taxon>
        <taxon>Pentapetalae</taxon>
        <taxon>asterids</taxon>
        <taxon>lamiids</taxon>
        <taxon>Lamiales</taxon>
        <taxon>Orobanchaceae</taxon>
        <taxon>Orobanchaceae incertae sedis</taxon>
        <taxon>Phtheirospermum</taxon>
    </lineage>
</organism>
<feature type="domain" description="HTH myb-type" evidence="9">
    <location>
        <begin position="63"/>
        <end position="117"/>
    </location>
</feature>
<sequence length="274" mass="31435">MVRRPFENPRQRHKKGLWSPDEDQKLRNYILRYGHGCWTSVPTNAGLQRNGKSCRLRWINYLRPGLKRGAFSLEEEETILTLHQMLGNKWSQIAQHLPGRTDNEIKNHWHSYLKKRVASKTAETEQFRIKKECANVENQGLEQSVSSLDSITHNSSFESFENLKTSQMDANDQSMQQMDHSEWLSLDQFPASSADFKNITLENNHSNSENSSILCNEGELGNELQQPKSNGALSVDDLLRYSSFAFEGQVSESGLVDNYFPGHFNINSFNGMYV</sequence>
<feature type="domain" description="Myb-like" evidence="8">
    <location>
        <begin position="63"/>
        <end position="113"/>
    </location>
</feature>
<evidence type="ECO:0000256" key="6">
    <source>
        <dbReference type="ARBA" id="ARBA00023163"/>
    </source>
</evidence>
<keyword evidence="3" id="KW-0805">Transcription regulation</keyword>
<proteinExistence type="predicted"/>
<dbReference type="GO" id="GO:0003677">
    <property type="term" value="F:DNA binding"/>
    <property type="evidence" value="ECO:0007669"/>
    <property type="project" value="UniProtKB-KW"/>
</dbReference>
<keyword evidence="11" id="KW-1185">Reference proteome</keyword>
<dbReference type="PANTHER" id="PTHR47997">
    <property type="entry name" value="MYB DOMAIN PROTEIN 55"/>
    <property type="match status" value="1"/>
</dbReference>